<dbReference type="PANTHER" id="PTHR15352:SF3">
    <property type="entry name" value="INOSITOL 1,4,5-TRIPHOSPHATE RECEPTOR ASSOCIATED 2"/>
    <property type="match status" value="1"/>
</dbReference>
<dbReference type="Pfam" id="PF05781">
    <property type="entry name" value="MRVI1"/>
    <property type="match status" value="1"/>
</dbReference>
<feature type="region of interest" description="Disordered" evidence="8">
    <location>
        <begin position="204"/>
        <end position="227"/>
    </location>
</feature>
<evidence type="ECO:0000313" key="10">
    <source>
        <dbReference type="Proteomes" id="UP000242638"/>
    </source>
</evidence>
<accession>A0A3P9PCD9</accession>
<protein>
    <submittedName>
        <fullName evidence="9">Lymphoid-restricted membrane protein</fullName>
    </submittedName>
</protein>
<organism evidence="9 10">
    <name type="scientific">Poecilia reticulata</name>
    <name type="common">Guppy</name>
    <name type="synonym">Acanthophacelus reticulatus</name>
    <dbReference type="NCBI Taxonomy" id="8081"/>
    <lineage>
        <taxon>Eukaryota</taxon>
        <taxon>Metazoa</taxon>
        <taxon>Chordata</taxon>
        <taxon>Craniata</taxon>
        <taxon>Vertebrata</taxon>
        <taxon>Euteleostomi</taxon>
        <taxon>Actinopterygii</taxon>
        <taxon>Neopterygii</taxon>
        <taxon>Teleostei</taxon>
        <taxon>Neoteleostei</taxon>
        <taxon>Acanthomorphata</taxon>
        <taxon>Ovalentaria</taxon>
        <taxon>Atherinomorphae</taxon>
        <taxon>Cyprinodontiformes</taxon>
        <taxon>Poeciliidae</taxon>
        <taxon>Poeciliinae</taxon>
        <taxon>Poecilia</taxon>
    </lineage>
</organism>
<dbReference type="GO" id="GO:0005789">
    <property type="term" value="C:endoplasmic reticulum membrane"/>
    <property type="evidence" value="ECO:0007669"/>
    <property type="project" value="TreeGrafter"/>
</dbReference>
<reference evidence="10" key="1">
    <citation type="submission" date="2013-11" db="EMBL/GenBank/DDBJ databases">
        <title>The genomic landscape of the Guanapo guppy.</title>
        <authorList>
            <person name="Kuenstner A."/>
            <person name="Dreyer C."/>
        </authorList>
    </citation>
    <scope>NUCLEOTIDE SEQUENCE</scope>
    <source>
        <strain evidence="10">Guanapo</strain>
    </source>
</reference>
<keyword evidence="4" id="KW-0812">Transmembrane</keyword>
<evidence type="ECO:0000256" key="6">
    <source>
        <dbReference type="ARBA" id="ARBA00023054"/>
    </source>
</evidence>
<name>A0A3P9PCD9_POERE</name>
<feature type="compositionally biased region" description="Polar residues" evidence="8">
    <location>
        <begin position="204"/>
        <end position="220"/>
    </location>
</feature>
<evidence type="ECO:0000313" key="9">
    <source>
        <dbReference type="Ensembl" id="ENSPREP00000019472.1"/>
    </source>
</evidence>
<dbReference type="PANTHER" id="PTHR15352">
    <property type="entry name" value="LYMPHOID-RESTRICTED MEMBRANE PROTEIN, JAW1"/>
    <property type="match status" value="1"/>
</dbReference>
<dbReference type="Proteomes" id="UP000242638">
    <property type="component" value="Unassembled WGS sequence"/>
</dbReference>
<evidence type="ECO:0000256" key="4">
    <source>
        <dbReference type="ARBA" id="ARBA00022692"/>
    </source>
</evidence>
<dbReference type="AlphaFoldDB" id="A0A3P9PCD9"/>
<keyword evidence="10" id="KW-1185">Reference proteome</keyword>
<evidence type="ECO:0000256" key="1">
    <source>
        <dbReference type="ARBA" id="ARBA00004167"/>
    </source>
</evidence>
<sequence length="227" mass="26357">KELSEMEGPEQKMQKKEEETECFVQTLQNLAHIMDAAEKKHIQDEPSEISLAPRRRCKSDAFIETFMKMSAVQCVLLFQAEFQRLALGFKCDMFTLEKRLRLEERSRDLAEENVRREVSIALKCLELFTRSDENACSNTRIFLFVSILFLTLTKTATLSGRQENRIGKAVEVMIQHVENLRRTYTKEHAELLELREAHMQSERSFGSQTQKGFGASNSPLSFCPRRR</sequence>
<dbReference type="GeneTree" id="ENSGT00530000063722"/>
<evidence type="ECO:0000256" key="3">
    <source>
        <dbReference type="ARBA" id="ARBA00022490"/>
    </source>
</evidence>
<dbReference type="Bgee" id="ENSPREG00000013082">
    <property type="expression patterns" value="Expressed in head and 1 other cell type or tissue"/>
</dbReference>
<keyword evidence="7" id="KW-0472">Membrane</keyword>
<reference evidence="9" key="2">
    <citation type="submission" date="2025-08" db="UniProtKB">
        <authorList>
            <consortium name="Ensembl"/>
        </authorList>
    </citation>
    <scope>IDENTIFICATION</scope>
    <source>
        <strain evidence="9">Guanapo</strain>
    </source>
</reference>
<evidence type="ECO:0000256" key="7">
    <source>
        <dbReference type="ARBA" id="ARBA00023136"/>
    </source>
</evidence>
<keyword evidence="5" id="KW-1133">Transmembrane helix</keyword>
<keyword evidence="6" id="KW-0175">Coiled coil</keyword>
<keyword evidence="3" id="KW-0963">Cytoplasm</keyword>
<evidence type="ECO:0000256" key="2">
    <source>
        <dbReference type="ARBA" id="ARBA00004496"/>
    </source>
</evidence>
<evidence type="ECO:0000256" key="8">
    <source>
        <dbReference type="SAM" id="MobiDB-lite"/>
    </source>
</evidence>
<evidence type="ECO:0000256" key="5">
    <source>
        <dbReference type="ARBA" id="ARBA00022989"/>
    </source>
</evidence>
<dbReference type="Ensembl" id="ENSPRET00000019681.1">
    <property type="protein sequence ID" value="ENSPREP00000019472.1"/>
    <property type="gene ID" value="ENSPREG00000013082.1"/>
</dbReference>
<dbReference type="InterPro" id="IPR008677">
    <property type="entry name" value="MRVI1"/>
</dbReference>
<reference evidence="9" key="3">
    <citation type="submission" date="2025-09" db="UniProtKB">
        <authorList>
            <consortium name="Ensembl"/>
        </authorList>
    </citation>
    <scope>IDENTIFICATION</scope>
    <source>
        <strain evidence="9">Guanapo</strain>
    </source>
</reference>
<comment type="subcellular location">
    <subcellularLocation>
        <location evidence="2">Cytoplasm</location>
    </subcellularLocation>
    <subcellularLocation>
        <location evidence="1">Membrane</location>
        <topology evidence="1">Single-pass membrane protein</topology>
    </subcellularLocation>
</comment>
<proteinExistence type="predicted"/>